<proteinExistence type="predicted"/>
<protein>
    <submittedName>
        <fullName evidence="1">Uncharacterized protein</fullName>
    </submittedName>
</protein>
<dbReference type="EMBL" id="CP060122">
    <property type="protein sequence ID" value="QNG44719.1"/>
    <property type="molecule type" value="Genomic_DNA"/>
</dbReference>
<organism evidence="1 2">
    <name type="scientific">Sphingobium yanoikuyae</name>
    <name type="common">Sphingomonas yanoikuyae</name>
    <dbReference type="NCBI Taxonomy" id="13690"/>
    <lineage>
        <taxon>Bacteria</taxon>
        <taxon>Pseudomonadati</taxon>
        <taxon>Pseudomonadota</taxon>
        <taxon>Alphaproteobacteria</taxon>
        <taxon>Sphingomonadales</taxon>
        <taxon>Sphingomonadaceae</taxon>
        <taxon>Sphingobium</taxon>
    </lineage>
</organism>
<evidence type="ECO:0000313" key="1">
    <source>
        <dbReference type="EMBL" id="QNG44719.1"/>
    </source>
</evidence>
<accession>A0A9X7UA85</accession>
<gene>
    <name evidence="1" type="ORF">H3V42_23175</name>
</gene>
<name>A0A9X7UA85_SPHYA</name>
<dbReference type="Pfam" id="PF22284">
    <property type="entry name" value="DUF6961"/>
    <property type="match status" value="1"/>
</dbReference>
<dbReference type="InterPro" id="IPR054234">
    <property type="entry name" value="DUF6961"/>
</dbReference>
<reference evidence="1 2" key="1">
    <citation type="submission" date="2020-07" db="EMBL/GenBank/DDBJ databases">
        <title>Whole genome sequence of Sphingobium yanoikuyae A3.</title>
        <authorList>
            <person name="Han S.-S."/>
        </authorList>
    </citation>
    <scope>NUCLEOTIDE SEQUENCE [LARGE SCALE GENOMIC DNA]</scope>
    <source>
        <strain evidence="1 2">A3</strain>
    </source>
</reference>
<sequence length="68" mass="7551">MPLDDWELWAAAQQIIKQHGAKALAHVAQRIGELAAAGDLDGVQAWQAIAERVDQLMDYRTGRPLSRQ</sequence>
<evidence type="ECO:0000313" key="2">
    <source>
        <dbReference type="Proteomes" id="UP000515377"/>
    </source>
</evidence>
<dbReference type="Proteomes" id="UP000515377">
    <property type="component" value="Chromosome"/>
</dbReference>
<dbReference type="AlphaFoldDB" id="A0A9X7UA85"/>